<evidence type="ECO:0000313" key="5">
    <source>
        <dbReference type="EMBL" id="MBF8436234.1"/>
    </source>
</evidence>
<dbReference type="GO" id="GO:0140359">
    <property type="term" value="F:ABC-type transporter activity"/>
    <property type="evidence" value="ECO:0007669"/>
    <property type="project" value="UniProtKB-ARBA"/>
</dbReference>
<dbReference type="PANTHER" id="PTHR42781">
    <property type="entry name" value="SPERMIDINE/PUTRESCINE IMPORT ATP-BINDING PROTEIN POTA"/>
    <property type="match status" value="1"/>
</dbReference>
<dbReference type="SMART" id="SM00382">
    <property type="entry name" value="AAA"/>
    <property type="match status" value="1"/>
</dbReference>
<proteinExistence type="predicted"/>
<keyword evidence="6" id="KW-1185">Reference proteome</keyword>
<dbReference type="GO" id="GO:0016887">
    <property type="term" value="F:ATP hydrolysis activity"/>
    <property type="evidence" value="ECO:0007669"/>
    <property type="project" value="InterPro"/>
</dbReference>
<organism evidence="5 6">
    <name type="scientific">Halonatronomonas betaini</name>
    <dbReference type="NCBI Taxonomy" id="2778430"/>
    <lineage>
        <taxon>Bacteria</taxon>
        <taxon>Bacillati</taxon>
        <taxon>Bacillota</taxon>
        <taxon>Clostridia</taxon>
        <taxon>Halanaerobiales</taxon>
        <taxon>Halarsenatibacteraceae</taxon>
        <taxon>Halonatronomonas</taxon>
    </lineage>
</organism>
<comment type="caution">
    <text evidence="5">The sequence shown here is derived from an EMBL/GenBank/DDBJ whole genome shotgun (WGS) entry which is preliminary data.</text>
</comment>
<evidence type="ECO:0000256" key="3">
    <source>
        <dbReference type="ARBA" id="ARBA00022840"/>
    </source>
</evidence>
<dbReference type="Pfam" id="PF08402">
    <property type="entry name" value="TOBE_2"/>
    <property type="match status" value="1"/>
</dbReference>
<feature type="domain" description="ABC transporter" evidence="4">
    <location>
        <begin position="13"/>
        <end position="249"/>
    </location>
</feature>
<dbReference type="GO" id="GO:0005524">
    <property type="term" value="F:ATP binding"/>
    <property type="evidence" value="ECO:0007669"/>
    <property type="project" value="UniProtKB-KW"/>
</dbReference>
<accession>A0A931AQK6</accession>
<dbReference type="EMBL" id="JADPIE010000002">
    <property type="protein sequence ID" value="MBF8436234.1"/>
    <property type="molecule type" value="Genomic_DNA"/>
</dbReference>
<dbReference type="Proteomes" id="UP000621436">
    <property type="component" value="Unassembled WGS sequence"/>
</dbReference>
<dbReference type="AlphaFoldDB" id="A0A931AQK6"/>
<evidence type="ECO:0000313" key="6">
    <source>
        <dbReference type="Proteomes" id="UP000621436"/>
    </source>
</evidence>
<dbReference type="PROSITE" id="PS50893">
    <property type="entry name" value="ABC_TRANSPORTER_2"/>
    <property type="match status" value="1"/>
</dbReference>
<dbReference type="InterPro" id="IPR003439">
    <property type="entry name" value="ABC_transporter-like_ATP-bd"/>
</dbReference>
<name>A0A931AQK6_9FIRM</name>
<dbReference type="InterPro" id="IPR003593">
    <property type="entry name" value="AAA+_ATPase"/>
</dbReference>
<keyword evidence="1" id="KW-0813">Transport</keyword>
<dbReference type="InterPro" id="IPR013611">
    <property type="entry name" value="Transp-assoc_OB_typ2"/>
</dbReference>
<dbReference type="GO" id="GO:0043190">
    <property type="term" value="C:ATP-binding cassette (ABC) transporter complex"/>
    <property type="evidence" value="ECO:0007669"/>
    <property type="project" value="InterPro"/>
</dbReference>
<sequence>MKTKTVNLEKASVKLNNITKIFDSPKMDESVTAVDDFNLDFKEGELTTLLGPSGCGKTTTLRMIAGFEDPTNGDIYFNDQRVNDLAANKRDSAMVFQSYALFPHMTVAENITYGLRFKKMNKAKQKEKLNEILRIIGMEGYEDRRPGELSGGQQQRVALSRALIMEPKVLLFDEPLSNLDAKLRETMRNEIRRIQRDLSITTIYVTHDQDEAMSISDNIVIMNDGHIEQVGNPEEVYFQPKNEFVADFIGTVNLLPAEITNNSGNSFTLDIMGERSLTKEQKGDFNIGDEVQLVVRPESLDITEKNQGLINGKIKNRVFLGTHNEYYIDIGLKKPIKINIFNTRLKEDFQRGDEISIDFNSSDVHIVE</sequence>
<dbReference type="Pfam" id="PF00005">
    <property type="entry name" value="ABC_tran"/>
    <property type="match status" value="1"/>
</dbReference>
<evidence type="ECO:0000256" key="2">
    <source>
        <dbReference type="ARBA" id="ARBA00022741"/>
    </source>
</evidence>
<dbReference type="FunFam" id="3.40.50.300:FF:000042">
    <property type="entry name" value="Maltose/maltodextrin ABC transporter, ATP-binding protein"/>
    <property type="match status" value="1"/>
</dbReference>
<dbReference type="SUPFAM" id="SSF50331">
    <property type="entry name" value="MOP-like"/>
    <property type="match status" value="1"/>
</dbReference>
<dbReference type="InterPro" id="IPR050093">
    <property type="entry name" value="ABC_SmlMolc_Importer"/>
</dbReference>
<evidence type="ECO:0000259" key="4">
    <source>
        <dbReference type="PROSITE" id="PS50893"/>
    </source>
</evidence>
<dbReference type="SUPFAM" id="SSF52540">
    <property type="entry name" value="P-loop containing nucleoside triphosphate hydrolases"/>
    <property type="match status" value="1"/>
</dbReference>
<dbReference type="InterPro" id="IPR027417">
    <property type="entry name" value="P-loop_NTPase"/>
</dbReference>
<dbReference type="Gene3D" id="2.40.50.100">
    <property type="match status" value="1"/>
</dbReference>
<reference evidence="5" key="1">
    <citation type="submission" date="2020-11" db="EMBL/GenBank/DDBJ databases">
        <title>Halonatronomonas betainensis gen. nov., sp. nov. a novel haloalkaliphilic representative of the family Halanaerobiacae capable of betaine degradation.</title>
        <authorList>
            <person name="Boltyanskaya Y."/>
            <person name="Kevbrin V."/>
            <person name="Detkova E."/>
            <person name="Grouzdev D.S."/>
            <person name="Koziaeva V."/>
            <person name="Zhilina T."/>
        </authorList>
    </citation>
    <scope>NUCLEOTIDE SEQUENCE</scope>
    <source>
        <strain evidence="5">Z-7014</strain>
    </source>
</reference>
<dbReference type="PANTHER" id="PTHR42781:SF4">
    <property type="entry name" value="SPERMIDINE_PUTRESCINE IMPORT ATP-BINDING PROTEIN POTA"/>
    <property type="match status" value="1"/>
</dbReference>
<gene>
    <name evidence="5" type="ORF">I0Q91_04010</name>
</gene>
<dbReference type="InterPro" id="IPR008995">
    <property type="entry name" value="Mo/tungstate-bd_C_term_dom"/>
</dbReference>
<keyword evidence="2" id="KW-0547">Nucleotide-binding</keyword>
<dbReference type="PROSITE" id="PS00211">
    <property type="entry name" value="ABC_TRANSPORTER_1"/>
    <property type="match status" value="1"/>
</dbReference>
<dbReference type="InterPro" id="IPR017871">
    <property type="entry name" value="ABC_transporter-like_CS"/>
</dbReference>
<dbReference type="Gene3D" id="3.40.50.300">
    <property type="entry name" value="P-loop containing nucleotide triphosphate hydrolases"/>
    <property type="match status" value="1"/>
</dbReference>
<dbReference type="RefSeq" id="WP_270453034.1">
    <property type="nucleotide sequence ID" value="NZ_JADPIE010000002.1"/>
</dbReference>
<protein>
    <submittedName>
        <fullName evidence="5">ABC transporter ATP-binding protein</fullName>
    </submittedName>
</protein>
<keyword evidence="3 5" id="KW-0067">ATP-binding</keyword>
<evidence type="ECO:0000256" key="1">
    <source>
        <dbReference type="ARBA" id="ARBA00022448"/>
    </source>
</evidence>